<name>A0A1X6NZV6_PORUM</name>
<sequence length="200" mass="21410">MSLLHSAAVPPPTSPSGLCIQQRRRVDGVRLAGARPPPVPTPAGERVTHVYPALNFSSVADLPVKNHAVDVHLSRFPPSRPLFHQGASHPGGVLPAWLRAKLRMLDVSAPVGTVYASHSNRGGGCTAMRTVGLGLDAIAQWAGMAIETLTSSYNDALAPVTAEAHFFFGRLLPRAFHFPALRDLLRHLAYCGACWVSVML</sequence>
<protein>
    <submittedName>
        <fullName evidence="1">Uncharacterized protein</fullName>
    </submittedName>
</protein>
<keyword evidence="2" id="KW-1185">Reference proteome</keyword>
<accession>A0A1X6NZV6</accession>
<evidence type="ECO:0000313" key="2">
    <source>
        <dbReference type="Proteomes" id="UP000218209"/>
    </source>
</evidence>
<evidence type="ECO:0000313" key="1">
    <source>
        <dbReference type="EMBL" id="OSX74134.1"/>
    </source>
</evidence>
<organism evidence="1 2">
    <name type="scientific">Porphyra umbilicalis</name>
    <name type="common">Purple laver</name>
    <name type="synonym">Red alga</name>
    <dbReference type="NCBI Taxonomy" id="2786"/>
    <lineage>
        <taxon>Eukaryota</taxon>
        <taxon>Rhodophyta</taxon>
        <taxon>Bangiophyceae</taxon>
        <taxon>Bangiales</taxon>
        <taxon>Bangiaceae</taxon>
        <taxon>Porphyra</taxon>
    </lineage>
</organism>
<gene>
    <name evidence="1" type="ORF">BU14_0306s0013</name>
</gene>
<dbReference type="EMBL" id="KV918961">
    <property type="protein sequence ID" value="OSX74134.1"/>
    <property type="molecule type" value="Genomic_DNA"/>
</dbReference>
<dbReference type="Proteomes" id="UP000218209">
    <property type="component" value="Unassembled WGS sequence"/>
</dbReference>
<dbReference type="AlphaFoldDB" id="A0A1X6NZV6"/>
<reference evidence="1 2" key="1">
    <citation type="submission" date="2017-03" db="EMBL/GenBank/DDBJ databases">
        <title>WGS assembly of Porphyra umbilicalis.</title>
        <authorList>
            <person name="Brawley S.H."/>
            <person name="Blouin N.A."/>
            <person name="Ficko-Blean E."/>
            <person name="Wheeler G.L."/>
            <person name="Lohr M."/>
            <person name="Goodson H.V."/>
            <person name="Jenkins J.W."/>
            <person name="Blaby-Haas C.E."/>
            <person name="Helliwell K.E."/>
            <person name="Chan C."/>
            <person name="Marriage T."/>
            <person name="Bhattacharya D."/>
            <person name="Klein A.S."/>
            <person name="Badis Y."/>
            <person name="Brodie J."/>
            <person name="Cao Y."/>
            <person name="Collen J."/>
            <person name="Dittami S.M."/>
            <person name="Gachon C.M."/>
            <person name="Green B.R."/>
            <person name="Karpowicz S."/>
            <person name="Kim J.W."/>
            <person name="Kudahl U."/>
            <person name="Lin S."/>
            <person name="Michel G."/>
            <person name="Mittag M."/>
            <person name="Olson B.J."/>
            <person name="Pangilinan J."/>
            <person name="Peng Y."/>
            <person name="Qiu H."/>
            <person name="Shu S."/>
            <person name="Singer J.T."/>
            <person name="Smith A.G."/>
            <person name="Sprecher B.N."/>
            <person name="Wagner V."/>
            <person name="Wang W."/>
            <person name="Wang Z.-Y."/>
            <person name="Yan J."/>
            <person name="Yarish C."/>
            <person name="Zoeuner-Riek S."/>
            <person name="Zhuang Y."/>
            <person name="Zou Y."/>
            <person name="Lindquist E.A."/>
            <person name="Grimwood J."/>
            <person name="Barry K."/>
            <person name="Rokhsar D.S."/>
            <person name="Schmutz J."/>
            <person name="Stiller J.W."/>
            <person name="Grossman A.R."/>
            <person name="Prochnik S.E."/>
        </authorList>
    </citation>
    <scope>NUCLEOTIDE SEQUENCE [LARGE SCALE GENOMIC DNA]</scope>
    <source>
        <strain evidence="1">4086291</strain>
    </source>
</reference>
<proteinExistence type="predicted"/>